<dbReference type="Proteomes" id="UP000322214">
    <property type="component" value="Chromosome"/>
</dbReference>
<dbReference type="SUPFAM" id="SSF49363">
    <property type="entry name" value="Purple acid phosphatase, N-terminal domain"/>
    <property type="match status" value="1"/>
</dbReference>
<dbReference type="KEGG" id="mff:MFFC18_28050"/>
<dbReference type="Gene3D" id="2.60.120.200">
    <property type="match status" value="1"/>
</dbReference>
<feature type="chain" id="PRO_5022860327" evidence="3">
    <location>
        <begin position="25"/>
        <end position="634"/>
    </location>
</feature>
<dbReference type="Pfam" id="PF00149">
    <property type="entry name" value="Metallophos"/>
    <property type="match status" value="1"/>
</dbReference>
<organism evidence="5 6">
    <name type="scientific">Mariniblastus fucicola</name>
    <dbReference type="NCBI Taxonomy" id="980251"/>
    <lineage>
        <taxon>Bacteria</taxon>
        <taxon>Pseudomonadati</taxon>
        <taxon>Planctomycetota</taxon>
        <taxon>Planctomycetia</taxon>
        <taxon>Pirellulales</taxon>
        <taxon>Pirellulaceae</taxon>
        <taxon>Mariniblastus</taxon>
    </lineage>
</organism>
<evidence type="ECO:0000313" key="5">
    <source>
        <dbReference type="EMBL" id="QEG22917.1"/>
    </source>
</evidence>
<name>A0A5B9P889_9BACT</name>
<protein>
    <submittedName>
        <fullName evidence="5">Calcineurin-like phosphoesterase</fullName>
    </submittedName>
</protein>
<dbReference type="GO" id="GO:0003993">
    <property type="term" value="F:acid phosphatase activity"/>
    <property type="evidence" value="ECO:0007669"/>
    <property type="project" value="InterPro"/>
</dbReference>
<dbReference type="STRING" id="980251.GCA_001642875_05155"/>
<dbReference type="InterPro" id="IPR029052">
    <property type="entry name" value="Metallo-depent_PP-like"/>
</dbReference>
<dbReference type="InterPro" id="IPR013320">
    <property type="entry name" value="ConA-like_dom_sf"/>
</dbReference>
<dbReference type="InterPro" id="IPR013783">
    <property type="entry name" value="Ig-like_fold"/>
</dbReference>
<keyword evidence="2" id="KW-1015">Disulfide bond</keyword>
<dbReference type="RefSeq" id="WP_075082946.1">
    <property type="nucleotide sequence ID" value="NZ_CP042912.1"/>
</dbReference>
<dbReference type="GO" id="GO:0046872">
    <property type="term" value="F:metal ion binding"/>
    <property type="evidence" value="ECO:0007669"/>
    <property type="project" value="InterPro"/>
</dbReference>
<accession>A0A5B9P889</accession>
<feature type="domain" description="LamG-like jellyroll fold" evidence="4">
    <location>
        <begin position="91"/>
        <end position="231"/>
    </location>
</feature>
<feature type="signal peptide" evidence="3">
    <location>
        <begin position="1"/>
        <end position="24"/>
    </location>
</feature>
<dbReference type="SUPFAM" id="SSF49899">
    <property type="entry name" value="Concanavalin A-like lectins/glucanases"/>
    <property type="match status" value="1"/>
</dbReference>
<evidence type="ECO:0000256" key="1">
    <source>
        <dbReference type="ARBA" id="ARBA00022729"/>
    </source>
</evidence>
<evidence type="ECO:0000256" key="2">
    <source>
        <dbReference type="ARBA" id="ARBA00023157"/>
    </source>
</evidence>
<sequence precursor="true">MRLRFSPLAVLALLLCSSVSSLFAQQPVADWTFVPDYVLPAKAENHPGPRIDNPKGNAPLVEIDSASLRFNSELPTERLRHLLPSESIPREAFSVEMWILHHVNQPVGAVVAAKGKVPGDTVPWSLGFHNWKSSFSTQGIDGAMVQLQSRIKRWGGYKQRWIHLVAAYDGDVIRMFVNGEEVASGHMHHDKLAWPEHTELELAAYMNSEPFMQWANLVHRVKIYTEALSETQINRNFFALQKVVEEGRLYDGLFHFTAGPYLNYMTQESVNVVWETDRDATAKLEWGTTAELGEEMELSKSNRLQTATIKGLKPATPYFYRIRSNCGDEQIDSGLLTFKTAVKESQPFKFAVIGDTESRPHVNDRLAKLIWSERPNFLINLGDLTDAGKEPHRYEWTHEYFIGMNQLTSRVPVFAVPGNGEDDLYWYNHYHDYPEPEGFYKFRFGDAAFFMLDSNQRKEEFVPGGKQYEWLKKELAACDAKWKFACHHHAAYTGEEDDYGDTWKEGTTFGDPAVQKIVPLYEEFGVDMVMFGHLHLYERSHPMKGGQVDFAAGTIHLLAGGGGGNIEDFAPTPTFFSAKVHRGHHYVIIESQNNTLTMRMYDTNGAIRDSLVLSKQDDGKVTMKAGDTEQVDRK</sequence>
<dbReference type="Gene3D" id="2.60.40.10">
    <property type="entry name" value="Immunoglobulins"/>
    <property type="match status" value="1"/>
</dbReference>
<dbReference type="PANTHER" id="PTHR22953:SF153">
    <property type="entry name" value="PURPLE ACID PHOSPHATASE"/>
    <property type="match status" value="1"/>
</dbReference>
<dbReference type="InterPro" id="IPR008963">
    <property type="entry name" value="Purple_acid_Pase-like_N"/>
</dbReference>
<evidence type="ECO:0000313" key="6">
    <source>
        <dbReference type="Proteomes" id="UP000322214"/>
    </source>
</evidence>
<evidence type="ECO:0000256" key="3">
    <source>
        <dbReference type="SAM" id="SignalP"/>
    </source>
</evidence>
<gene>
    <name evidence="5" type="ORF">MFFC18_28050</name>
</gene>
<dbReference type="InterPro" id="IPR006558">
    <property type="entry name" value="LamG-like"/>
</dbReference>
<keyword evidence="6" id="KW-1185">Reference proteome</keyword>
<dbReference type="SMART" id="SM00560">
    <property type="entry name" value="LamGL"/>
    <property type="match status" value="1"/>
</dbReference>
<dbReference type="AlphaFoldDB" id="A0A5B9P889"/>
<dbReference type="EMBL" id="CP042912">
    <property type="protein sequence ID" value="QEG22917.1"/>
    <property type="molecule type" value="Genomic_DNA"/>
</dbReference>
<dbReference type="Pfam" id="PF13385">
    <property type="entry name" value="Laminin_G_3"/>
    <property type="match status" value="1"/>
</dbReference>
<dbReference type="InterPro" id="IPR004843">
    <property type="entry name" value="Calcineurin-like_PHP"/>
</dbReference>
<keyword evidence="1 3" id="KW-0732">Signal</keyword>
<dbReference type="InterPro" id="IPR039331">
    <property type="entry name" value="PAPs-like"/>
</dbReference>
<dbReference type="SUPFAM" id="SSF56300">
    <property type="entry name" value="Metallo-dependent phosphatases"/>
    <property type="match status" value="1"/>
</dbReference>
<proteinExistence type="predicted"/>
<reference evidence="5 6" key="1">
    <citation type="submission" date="2019-08" db="EMBL/GenBank/DDBJ databases">
        <title>Deep-cultivation of Planctomycetes and their phenomic and genomic characterization uncovers novel biology.</title>
        <authorList>
            <person name="Wiegand S."/>
            <person name="Jogler M."/>
            <person name="Boedeker C."/>
            <person name="Pinto D."/>
            <person name="Vollmers J."/>
            <person name="Rivas-Marin E."/>
            <person name="Kohn T."/>
            <person name="Peeters S.H."/>
            <person name="Heuer A."/>
            <person name="Rast P."/>
            <person name="Oberbeckmann S."/>
            <person name="Bunk B."/>
            <person name="Jeske O."/>
            <person name="Meyerdierks A."/>
            <person name="Storesund J.E."/>
            <person name="Kallscheuer N."/>
            <person name="Luecker S."/>
            <person name="Lage O.M."/>
            <person name="Pohl T."/>
            <person name="Merkel B.J."/>
            <person name="Hornburger P."/>
            <person name="Mueller R.-W."/>
            <person name="Bruemmer F."/>
            <person name="Labrenz M."/>
            <person name="Spormann A.M."/>
            <person name="Op den Camp H."/>
            <person name="Overmann J."/>
            <person name="Amann R."/>
            <person name="Jetten M.S.M."/>
            <person name="Mascher T."/>
            <person name="Medema M.H."/>
            <person name="Devos D.P."/>
            <person name="Kaster A.-K."/>
            <person name="Ovreas L."/>
            <person name="Rohde M."/>
            <person name="Galperin M.Y."/>
            <person name="Jogler C."/>
        </authorList>
    </citation>
    <scope>NUCLEOTIDE SEQUENCE [LARGE SCALE GENOMIC DNA]</scope>
    <source>
        <strain evidence="5 6">FC18</strain>
    </source>
</reference>
<dbReference type="PANTHER" id="PTHR22953">
    <property type="entry name" value="ACID PHOSPHATASE RELATED"/>
    <property type="match status" value="1"/>
</dbReference>
<evidence type="ECO:0000259" key="4">
    <source>
        <dbReference type="SMART" id="SM00560"/>
    </source>
</evidence>
<dbReference type="Gene3D" id="3.60.21.10">
    <property type="match status" value="1"/>
</dbReference>